<accession>A0A841IHT9</accession>
<dbReference type="AlphaFoldDB" id="A0A841IHT9"/>
<dbReference type="Proteomes" id="UP000536604">
    <property type="component" value="Unassembled WGS sequence"/>
</dbReference>
<comment type="caution">
    <text evidence="1">The sequence shown here is derived from an EMBL/GenBank/DDBJ whole genome shotgun (WGS) entry which is preliminary data.</text>
</comment>
<organism evidence="1 2">
    <name type="scientific">Nocardiopsis algeriensis</name>
    <dbReference type="NCBI Taxonomy" id="1478215"/>
    <lineage>
        <taxon>Bacteria</taxon>
        <taxon>Bacillati</taxon>
        <taxon>Actinomycetota</taxon>
        <taxon>Actinomycetes</taxon>
        <taxon>Streptosporangiales</taxon>
        <taxon>Nocardiopsidaceae</taxon>
        <taxon>Nocardiopsis</taxon>
    </lineage>
</organism>
<dbReference type="EMBL" id="JACHJO010000001">
    <property type="protein sequence ID" value="MBB6118319.1"/>
    <property type="molecule type" value="Genomic_DNA"/>
</dbReference>
<gene>
    <name evidence="1" type="ORF">FHS13_000247</name>
</gene>
<protein>
    <submittedName>
        <fullName evidence="1">Uncharacterized protein</fullName>
    </submittedName>
</protein>
<reference evidence="1 2" key="1">
    <citation type="submission" date="2020-08" db="EMBL/GenBank/DDBJ databases">
        <title>Genomic Encyclopedia of Type Strains, Phase III (KMG-III): the genomes of soil and plant-associated and newly described type strains.</title>
        <authorList>
            <person name="Whitman W."/>
        </authorList>
    </citation>
    <scope>NUCLEOTIDE SEQUENCE [LARGE SCALE GENOMIC DNA]</scope>
    <source>
        <strain evidence="1 2">CECT 8712</strain>
    </source>
</reference>
<name>A0A841IHT9_9ACTN</name>
<sequence>MDKIDPFLVLASAVSEGRISAEDFSVVCLPLFKGGSGKFPSEGQYQAENGLFYVAHDFCVDDECAEDPCINEDQVREAAGKIAERMEKLKALAE</sequence>
<evidence type="ECO:0000313" key="2">
    <source>
        <dbReference type="Proteomes" id="UP000536604"/>
    </source>
</evidence>
<evidence type="ECO:0000313" key="1">
    <source>
        <dbReference type="EMBL" id="MBB6118319.1"/>
    </source>
</evidence>
<keyword evidence="2" id="KW-1185">Reference proteome</keyword>
<proteinExistence type="predicted"/>
<dbReference type="RefSeq" id="WP_184286017.1">
    <property type="nucleotide sequence ID" value="NZ_JACHJO010000001.1"/>
</dbReference>